<keyword evidence="5" id="KW-0472">Membrane</keyword>
<feature type="transmembrane region" description="Helical" evidence="5">
    <location>
        <begin position="6"/>
        <end position="26"/>
    </location>
</feature>
<dbReference type="Gene3D" id="3.40.30.10">
    <property type="entry name" value="Glutaredoxin"/>
    <property type="match status" value="1"/>
</dbReference>
<keyword evidence="5" id="KW-1133">Transmembrane helix</keyword>
<keyword evidence="3" id="KW-1015">Disulfide bond</keyword>
<keyword evidence="4" id="KW-0676">Redox-active center</keyword>
<gene>
    <name evidence="7" type="ORF">IAC77_01170</name>
</gene>
<evidence type="ECO:0000256" key="2">
    <source>
        <dbReference type="ARBA" id="ARBA00023002"/>
    </source>
</evidence>
<dbReference type="InterPro" id="IPR001853">
    <property type="entry name" value="DSBA-like_thioredoxin_dom"/>
</dbReference>
<dbReference type="AlphaFoldDB" id="A0A940DFB2"/>
<sequence length="278" mass="31172">MWTIIATFIFVFGVLLFVFSGFMPLFGDSKKISVGKIIAQQFMAAVAVIMMVGGACRLFVPYYLVKVNPAIVQDMVTGMQEQQEREKEIAIRKVMEEEGDNMMRRAPVLGNREDAKKTIYVWTDFSCPYCRRVHGELARVMADRDDVRVVVKNFSIHGPLSDAPARAVIAAKLQDPAKAAELTDMLMTREFYTQDDLKDQSKIAEKVEANVMKMAKEVGLDTEKLKEDMKGSEVAEEMREVRDLAQRFEISGTPFLLVEGQAFPGAVPAATIEEALDK</sequence>
<dbReference type="Proteomes" id="UP000721442">
    <property type="component" value="Unassembled WGS sequence"/>
</dbReference>
<keyword evidence="5" id="KW-0812">Transmembrane</keyword>
<accession>A0A940DFB2</accession>
<dbReference type="EMBL" id="JADINE010000017">
    <property type="protein sequence ID" value="MBO8407054.1"/>
    <property type="molecule type" value="Genomic_DNA"/>
</dbReference>
<evidence type="ECO:0000313" key="8">
    <source>
        <dbReference type="Proteomes" id="UP000721442"/>
    </source>
</evidence>
<organism evidence="7 8">
    <name type="scientific">Candidatus Enterousia excrementavium</name>
    <dbReference type="NCBI Taxonomy" id="2840789"/>
    <lineage>
        <taxon>Bacteria</taxon>
        <taxon>Pseudomonadati</taxon>
        <taxon>Pseudomonadota</taxon>
        <taxon>Alphaproteobacteria</taxon>
        <taxon>Candidatus Enterousia</taxon>
    </lineage>
</organism>
<dbReference type="PANTHER" id="PTHR13887">
    <property type="entry name" value="GLUTATHIONE S-TRANSFERASE KAPPA"/>
    <property type="match status" value="1"/>
</dbReference>
<name>A0A940DFB2_9PROT</name>
<evidence type="ECO:0000259" key="6">
    <source>
        <dbReference type="Pfam" id="PF01323"/>
    </source>
</evidence>
<dbReference type="Pfam" id="PF01323">
    <property type="entry name" value="DSBA"/>
    <property type="match status" value="1"/>
</dbReference>
<reference evidence="7" key="2">
    <citation type="journal article" date="2021" name="PeerJ">
        <title>Extensive microbial diversity within the chicken gut microbiome revealed by metagenomics and culture.</title>
        <authorList>
            <person name="Gilroy R."/>
            <person name="Ravi A."/>
            <person name="Getino M."/>
            <person name="Pursley I."/>
            <person name="Horton D.L."/>
            <person name="Alikhan N.F."/>
            <person name="Baker D."/>
            <person name="Gharbi K."/>
            <person name="Hall N."/>
            <person name="Watson M."/>
            <person name="Adriaenssens E.M."/>
            <person name="Foster-Nyarko E."/>
            <person name="Jarju S."/>
            <person name="Secka A."/>
            <person name="Antonio M."/>
            <person name="Oren A."/>
            <person name="Chaudhuri R.R."/>
            <person name="La Ragione R."/>
            <person name="Hildebrand F."/>
            <person name="Pallen M.J."/>
        </authorList>
    </citation>
    <scope>NUCLEOTIDE SEQUENCE</scope>
    <source>
        <strain evidence="7">B1-16210</strain>
    </source>
</reference>
<evidence type="ECO:0000256" key="3">
    <source>
        <dbReference type="ARBA" id="ARBA00023157"/>
    </source>
</evidence>
<dbReference type="GO" id="GO:0016491">
    <property type="term" value="F:oxidoreductase activity"/>
    <property type="evidence" value="ECO:0007669"/>
    <property type="project" value="UniProtKB-KW"/>
</dbReference>
<evidence type="ECO:0000256" key="5">
    <source>
        <dbReference type="SAM" id="Phobius"/>
    </source>
</evidence>
<evidence type="ECO:0000256" key="1">
    <source>
        <dbReference type="ARBA" id="ARBA00022729"/>
    </source>
</evidence>
<comment type="caution">
    <text evidence="7">The sequence shown here is derived from an EMBL/GenBank/DDBJ whole genome shotgun (WGS) entry which is preliminary data.</text>
</comment>
<reference evidence="7" key="1">
    <citation type="submission" date="2020-10" db="EMBL/GenBank/DDBJ databases">
        <authorList>
            <person name="Gilroy R."/>
        </authorList>
    </citation>
    <scope>NUCLEOTIDE SEQUENCE</scope>
    <source>
        <strain evidence="7">B1-16210</strain>
    </source>
</reference>
<evidence type="ECO:0000256" key="4">
    <source>
        <dbReference type="ARBA" id="ARBA00023284"/>
    </source>
</evidence>
<dbReference type="PANTHER" id="PTHR13887:SF14">
    <property type="entry name" value="DISULFIDE BOND FORMATION PROTEIN D"/>
    <property type="match status" value="1"/>
</dbReference>
<keyword evidence="2" id="KW-0560">Oxidoreductase</keyword>
<proteinExistence type="predicted"/>
<dbReference type="InterPro" id="IPR036249">
    <property type="entry name" value="Thioredoxin-like_sf"/>
</dbReference>
<keyword evidence="1" id="KW-0732">Signal</keyword>
<feature type="domain" description="DSBA-like thioredoxin" evidence="6">
    <location>
        <begin position="118"/>
        <end position="276"/>
    </location>
</feature>
<protein>
    <submittedName>
        <fullName evidence="7">DsbA family protein</fullName>
    </submittedName>
</protein>
<dbReference type="SUPFAM" id="SSF52833">
    <property type="entry name" value="Thioredoxin-like"/>
    <property type="match status" value="1"/>
</dbReference>
<feature type="transmembrane region" description="Helical" evidence="5">
    <location>
        <begin position="38"/>
        <end position="64"/>
    </location>
</feature>
<evidence type="ECO:0000313" key="7">
    <source>
        <dbReference type="EMBL" id="MBO8407054.1"/>
    </source>
</evidence>